<dbReference type="RefSeq" id="WP_231249474.1">
    <property type="nucleotide sequence ID" value="NZ_BAAAMQ010000005.1"/>
</dbReference>
<name>A0ABP5IAC3_9ACTN</name>
<evidence type="ECO:0000313" key="2">
    <source>
        <dbReference type="Proteomes" id="UP001501161"/>
    </source>
</evidence>
<proteinExistence type="predicted"/>
<reference evidence="2" key="1">
    <citation type="journal article" date="2019" name="Int. J. Syst. Evol. Microbiol.">
        <title>The Global Catalogue of Microorganisms (GCM) 10K type strain sequencing project: providing services to taxonomists for standard genome sequencing and annotation.</title>
        <authorList>
            <consortium name="The Broad Institute Genomics Platform"/>
            <consortium name="The Broad Institute Genome Sequencing Center for Infectious Disease"/>
            <person name="Wu L."/>
            <person name="Ma J."/>
        </authorList>
    </citation>
    <scope>NUCLEOTIDE SEQUENCE [LARGE SCALE GENOMIC DNA]</scope>
    <source>
        <strain evidence="2">JCM 13813</strain>
    </source>
</reference>
<organism evidence="1 2">
    <name type="scientific">Nocardioides furvisabuli</name>
    <dbReference type="NCBI Taxonomy" id="375542"/>
    <lineage>
        <taxon>Bacteria</taxon>
        <taxon>Bacillati</taxon>
        <taxon>Actinomycetota</taxon>
        <taxon>Actinomycetes</taxon>
        <taxon>Propionibacteriales</taxon>
        <taxon>Nocardioidaceae</taxon>
        <taxon>Nocardioides</taxon>
    </lineage>
</organism>
<protein>
    <submittedName>
        <fullName evidence="1">Uncharacterized protein</fullName>
    </submittedName>
</protein>
<gene>
    <name evidence="1" type="ORF">GCM10009726_02260</name>
</gene>
<sequence>MADQTADLRVPADGERWRCAGCGNLTRFDVTRTRRTTEYWHFDLAGEHQVEEETLRSEEVEAVSCRWCGRSDAIEVVDRASADTMADPASDSAVG</sequence>
<accession>A0ABP5IAC3</accession>
<evidence type="ECO:0000313" key="1">
    <source>
        <dbReference type="EMBL" id="GAA2095143.1"/>
    </source>
</evidence>
<keyword evidence="2" id="KW-1185">Reference proteome</keyword>
<dbReference type="EMBL" id="BAAAMQ010000005">
    <property type="protein sequence ID" value="GAA2095143.1"/>
    <property type="molecule type" value="Genomic_DNA"/>
</dbReference>
<comment type="caution">
    <text evidence="1">The sequence shown here is derived from an EMBL/GenBank/DDBJ whole genome shotgun (WGS) entry which is preliminary data.</text>
</comment>
<dbReference type="Proteomes" id="UP001501161">
    <property type="component" value="Unassembled WGS sequence"/>
</dbReference>